<feature type="domain" description="DUF1468" evidence="2">
    <location>
        <begin position="8"/>
        <end position="147"/>
    </location>
</feature>
<keyword evidence="4" id="KW-1185">Reference proteome</keyword>
<keyword evidence="1" id="KW-0472">Membrane</keyword>
<keyword evidence="1" id="KW-1133">Transmembrane helix</keyword>
<feature type="transmembrane region" description="Helical" evidence="1">
    <location>
        <begin position="100"/>
        <end position="115"/>
    </location>
</feature>
<gene>
    <name evidence="3" type="ORF">HGI30_22605</name>
</gene>
<sequence>MNRIFDRYAGVAFLLVGAAFVWESRKIGESSYGSNVGPDIFPMGLGILLILLSSRLLYETFRGRAKDDAQEGKEKLDYKRFAIIVGAAILYAYFLEDIGYVFGTFLFLLLGFQVIERGRWLVSLLVSALFSVGVYYVFVQVLEGTLPGFPSWMNLG</sequence>
<reference evidence="3 4" key="1">
    <citation type="submission" date="2020-04" db="EMBL/GenBank/DDBJ databases">
        <title>Novel Paenibacillus strain UniB2 isolated from commercial digestive syrup.</title>
        <authorList>
            <person name="Thorat V."/>
            <person name="Kirdat K."/>
            <person name="Tiwarekar B."/>
            <person name="Yadav A."/>
        </authorList>
    </citation>
    <scope>NUCLEOTIDE SEQUENCE [LARGE SCALE GENOMIC DNA]</scope>
    <source>
        <strain evidence="3 4">UniB2</strain>
    </source>
</reference>
<proteinExistence type="predicted"/>
<dbReference type="EMBL" id="CP051428">
    <property type="protein sequence ID" value="QJC54038.1"/>
    <property type="molecule type" value="Genomic_DNA"/>
</dbReference>
<feature type="transmembrane region" description="Helical" evidence="1">
    <location>
        <begin position="78"/>
        <end position="94"/>
    </location>
</feature>
<dbReference type="AlphaFoldDB" id="A0A6H2H3W4"/>
<feature type="transmembrane region" description="Helical" evidence="1">
    <location>
        <begin position="122"/>
        <end position="142"/>
    </location>
</feature>
<feature type="transmembrane region" description="Helical" evidence="1">
    <location>
        <begin position="40"/>
        <end position="58"/>
    </location>
</feature>
<dbReference type="RefSeq" id="WP_168909566.1">
    <property type="nucleotide sequence ID" value="NZ_CP051428.1"/>
</dbReference>
<dbReference type="Proteomes" id="UP000502136">
    <property type="component" value="Chromosome"/>
</dbReference>
<evidence type="ECO:0000313" key="4">
    <source>
        <dbReference type="Proteomes" id="UP000502136"/>
    </source>
</evidence>
<evidence type="ECO:0000313" key="3">
    <source>
        <dbReference type="EMBL" id="QJC54038.1"/>
    </source>
</evidence>
<dbReference type="Pfam" id="PF07331">
    <property type="entry name" value="TctB"/>
    <property type="match status" value="1"/>
</dbReference>
<evidence type="ECO:0000256" key="1">
    <source>
        <dbReference type="SAM" id="Phobius"/>
    </source>
</evidence>
<protein>
    <submittedName>
        <fullName evidence="3">Tripartite tricarboxylate transporter TctB family protein</fullName>
    </submittedName>
</protein>
<dbReference type="KEGG" id="palr:HGI30_22605"/>
<accession>A0A6H2H3W4</accession>
<organism evidence="3 4">
    <name type="scientific">Paenibacillus albicereus</name>
    <dbReference type="NCBI Taxonomy" id="2726185"/>
    <lineage>
        <taxon>Bacteria</taxon>
        <taxon>Bacillati</taxon>
        <taxon>Bacillota</taxon>
        <taxon>Bacilli</taxon>
        <taxon>Bacillales</taxon>
        <taxon>Paenibacillaceae</taxon>
        <taxon>Paenibacillus</taxon>
    </lineage>
</organism>
<name>A0A6H2H3W4_9BACL</name>
<evidence type="ECO:0000259" key="2">
    <source>
        <dbReference type="Pfam" id="PF07331"/>
    </source>
</evidence>
<dbReference type="InterPro" id="IPR009936">
    <property type="entry name" value="DUF1468"/>
</dbReference>
<keyword evidence="1" id="KW-0812">Transmembrane</keyword>